<dbReference type="Gene3D" id="3.30.70.980">
    <property type="match status" value="2"/>
</dbReference>
<name>C8W4C1_DESAS</name>
<evidence type="ECO:0000256" key="4">
    <source>
        <dbReference type="ARBA" id="ARBA00023125"/>
    </source>
</evidence>
<dbReference type="InterPro" id="IPR029072">
    <property type="entry name" value="YebC-like"/>
</dbReference>
<dbReference type="NCBIfam" id="NF009044">
    <property type="entry name" value="PRK12378.1"/>
    <property type="match status" value="1"/>
</dbReference>
<gene>
    <name evidence="9" type="ordered locus">Dtox_1103</name>
</gene>
<dbReference type="GO" id="GO:0006355">
    <property type="term" value="P:regulation of DNA-templated transcription"/>
    <property type="evidence" value="ECO:0007669"/>
    <property type="project" value="UniProtKB-UniRule"/>
</dbReference>
<dbReference type="InterPro" id="IPR017856">
    <property type="entry name" value="Integrase-like_N"/>
</dbReference>
<dbReference type="AlphaFoldDB" id="C8W4C1"/>
<accession>C8W4C1</accession>
<dbReference type="OrthoDB" id="9781053at2"/>
<dbReference type="PANTHER" id="PTHR12532">
    <property type="entry name" value="TRANSLATIONAL ACTIVATOR OF CYTOCHROME C OXIDASE 1"/>
    <property type="match status" value="1"/>
</dbReference>
<dbReference type="Pfam" id="PF20772">
    <property type="entry name" value="TACO1_YebC_N"/>
    <property type="match status" value="1"/>
</dbReference>
<dbReference type="NCBIfam" id="NF001030">
    <property type="entry name" value="PRK00110.1"/>
    <property type="match status" value="1"/>
</dbReference>
<dbReference type="KEGG" id="dae:Dtox_1103"/>
<evidence type="ECO:0000256" key="3">
    <source>
        <dbReference type="ARBA" id="ARBA00023015"/>
    </source>
</evidence>
<dbReference type="InterPro" id="IPR002876">
    <property type="entry name" value="Transcrip_reg_TACO1-like"/>
</dbReference>
<keyword evidence="4 6" id="KW-0238">DNA-binding</keyword>
<dbReference type="Pfam" id="PF01709">
    <property type="entry name" value="Transcrip_reg"/>
    <property type="match status" value="1"/>
</dbReference>
<dbReference type="Gene3D" id="1.10.10.200">
    <property type="match status" value="1"/>
</dbReference>
<keyword evidence="2 6" id="KW-0963">Cytoplasm</keyword>
<dbReference type="eggNOG" id="COG0217">
    <property type="taxonomic scope" value="Bacteria"/>
</dbReference>
<feature type="domain" description="TACO1/YebC-like N-terminal" evidence="8">
    <location>
        <begin position="5"/>
        <end position="76"/>
    </location>
</feature>
<comment type="subcellular location">
    <subcellularLocation>
        <location evidence="6">Cytoplasm</location>
    </subcellularLocation>
</comment>
<evidence type="ECO:0000259" key="8">
    <source>
        <dbReference type="Pfam" id="PF20772"/>
    </source>
</evidence>
<evidence type="ECO:0000259" key="7">
    <source>
        <dbReference type="Pfam" id="PF01709"/>
    </source>
</evidence>
<feature type="domain" description="TACO1/YebC-like second and third" evidence="7">
    <location>
        <begin position="82"/>
        <end position="239"/>
    </location>
</feature>
<evidence type="ECO:0000256" key="2">
    <source>
        <dbReference type="ARBA" id="ARBA00022490"/>
    </source>
</evidence>
<dbReference type="Proteomes" id="UP000002217">
    <property type="component" value="Chromosome"/>
</dbReference>
<organism evidence="9 10">
    <name type="scientific">Desulfofarcimen acetoxidans (strain ATCC 49208 / DSM 771 / KCTC 5769 / VKM B-1644 / 5575)</name>
    <name type="common">Desulfotomaculum acetoxidans</name>
    <dbReference type="NCBI Taxonomy" id="485916"/>
    <lineage>
        <taxon>Bacteria</taxon>
        <taxon>Bacillati</taxon>
        <taxon>Bacillota</taxon>
        <taxon>Clostridia</taxon>
        <taxon>Eubacteriales</taxon>
        <taxon>Peptococcaceae</taxon>
        <taxon>Desulfofarcimen</taxon>
    </lineage>
</organism>
<protein>
    <recommendedName>
        <fullName evidence="6">Probable transcriptional regulatory protein Dtox_1103</fullName>
    </recommendedName>
</protein>
<dbReference type="GO" id="GO:0005829">
    <property type="term" value="C:cytosol"/>
    <property type="evidence" value="ECO:0007669"/>
    <property type="project" value="TreeGrafter"/>
</dbReference>
<reference evidence="9 10" key="1">
    <citation type="journal article" date="2009" name="Stand. Genomic Sci.">
        <title>Complete genome sequence of Desulfotomaculum acetoxidans type strain (5575).</title>
        <authorList>
            <person name="Spring S."/>
            <person name="Lapidus A."/>
            <person name="Schroder M."/>
            <person name="Gleim D."/>
            <person name="Sims D."/>
            <person name="Meincke L."/>
            <person name="Glavina Del Rio T."/>
            <person name="Tice H."/>
            <person name="Copeland A."/>
            <person name="Cheng J.F."/>
            <person name="Lucas S."/>
            <person name="Chen F."/>
            <person name="Nolan M."/>
            <person name="Bruce D."/>
            <person name="Goodwin L."/>
            <person name="Pitluck S."/>
            <person name="Ivanova N."/>
            <person name="Mavromatis K."/>
            <person name="Mikhailova N."/>
            <person name="Pati A."/>
            <person name="Chen A."/>
            <person name="Palaniappan K."/>
            <person name="Land M."/>
            <person name="Hauser L."/>
            <person name="Chang Y.J."/>
            <person name="Jeffries C.D."/>
            <person name="Chain P."/>
            <person name="Saunders E."/>
            <person name="Brettin T."/>
            <person name="Detter J.C."/>
            <person name="Goker M."/>
            <person name="Bristow J."/>
            <person name="Eisen J.A."/>
            <person name="Markowitz V."/>
            <person name="Hugenholtz P."/>
            <person name="Kyrpides N.C."/>
            <person name="Klenk H.P."/>
            <person name="Han C."/>
        </authorList>
    </citation>
    <scope>NUCLEOTIDE SEQUENCE [LARGE SCALE GENOMIC DNA]</scope>
    <source>
        <strain evidence="10">ATCC 49208 / DSM 771 / VKM B-1644</strain>
    </source>
</reference>
<dbReference type="GO" id="GO:0003677">
    <property type="term" value="F:DNA binding"/>
    <property type="evidence" value="ECO:0007669"/>
    <property type="project" value="UniProtKB-UniRule"/>
</dbReference>
<keyword evidence="3 6" id="KW-0805">Transcription regulation</keyword>
<comment type="similarity">
    <text evidence="1 6">Belongs to the TACO1 family.</text>
</comment>
<dbReference type="PANTHER" id="PTHR12532:SF6">
    <property type="entry name" value="TRANSCRIPTIONAL REGULATORY PROTEIN YEBC-RELATED"/>
    <property type="match status" value="1"/>
</dbReference>
<dbReference type="InterPro" id="IPR048300">
    <property type="entry name" value="TACO1_YebC-like_2nd/3rd_dom"/>
</dbReference>
<evidence type="ECO:0000256" key="5">
    <source>
        <dbReference type="ARBA" id="ARBA00023163"/>
    </source>
</evidence>
<evidence type="ECO:0000313" key="9">
    <source>
        <dbReference type="EMBL" id="ACV61989.1"/>
    </source>
</evidence>
<sequence>MSGHSKWSTIKRKKEKIDSQRGKVFTRLAKEIIIAARQGGADLNANMRLKAAVQRAKEANIPNENIKRAIQKGSGELAGVNYEEITYEGYGPGGVAVMLEIMTDNRNRTAGEIRHLFSKYGGNLGETGCVSWMFDKKGLLVVDKTETALSEDDLMLTALDVGAEDVKDEEDSYEITTSPDDLDSVREALNAQGIPTAVAEVSLIPQNTVKLTGDDADRMLTLMDLLEEHDDVQNAYANFDIEE</sequence>
<dbReference type="FunFam" id="3.30.70.980:FF:000002">
    <property type="entry name" value="Probable transcriptional regulatory protein YebC"/>
    <property type="match status" value="1"/>
</dbReference>
<keyword evidence="5 6" id="KW-0804">Transcription</keyword>
<evidence type="ECO:0000313" key="10">
    <source>
        <dbReference type="Proteomes" id="UP000002217"/>
    </source>
</evidence>
<dbReference type="RefSeq" id="WP_015756704.1">
    <property type="nucleotide sequence ID" value="NC_013216.1"/>
</dbReference>
<dbReference type="EMBL" id="CP001720">
    <property type="protein sequence ID" value="ACV61989.1"/>
    <property type="molecule type" value="Genomic_DNA"/>
</dbReference>
<keyword evidence="10" id="KW-1185">Reference proteome</keyword>
<dbReference type="InterPro" id="IPR049083">
    <property type="entry name" value="TACO1_YebC_N"/>
</dbReference>
<evidence type="ECO:0000256" key="1">
    <source>
        <dbReference type="ARBA" id="ARBA00008724"/>
    </source>
</evidence>
<dbReference type="STRING" id="485916.Dtox_1103"/>
<proteinExistence type="inferred from homology"/>
<dbReference type="SUPFAM" id="SSF75625">
    <property type="entry name" value="YebC-like"/>
    <property type="match status" value="1"/>
</dbReference>
<dbReference type="HOGENOM" id="CLU_062974_2_2_9"/>
<dbReference type="NCBIfam" id="TIGR01033">
    <property type="entry name" value="YebC/PmpR family DNA-binding transcriptional regulator"/>
    <property type="match status" value="1"/>
</dbReference>
<dbReference type="InterPro" id="IPR026564">
    <property type="entry name" value="Transcrip_reg_TACO1-like_dom3"/>
</dbReference>
<evidence type="ECO:0000256" key="6">
    <source>
        <dbReference type="HAMAP-Rule" id="MF_00693"/>
    </source>
</evidence>
<dbReference type="FunFam" id="1.10.10.200:FF:000002">
    <property type="entry name" value="Probable transcriptional regulatory protein CLM62_37755"/>
    <property type="match status" value="1"/>
</dbReference>
<dbReference type="HAMAP" id="MF_00693">
    <property type="entry name" value="Transcrip_reg_TACO1"/>
    <property type="match status" value="1"/>
</dbReference>